<dbReference type="AlphaFoldDB" id="A0AAN7YAA7"/>
<evidence type="ECO:0000256" key="1">
    <source>
        <dbReference type="SAM" id="MobiDB-lite"/>
    </source>
</evidence>
<organism evidence="2 3">
    <name type="scientific">Eleginops maclovinus</name>
    <name type="common">Patagonian blennie</name>
    <name type="synonym">Eleginus maclovinus</name>
    <dbReference type="NCBI Taxonomy" id="56733"/>
    <lineage>
        <taxon>Eukaryota</taxon>
        <taxon>Metazoa</taxon>
        <taxon>Chordata</taxon>
        <taxon>Craniata</taxon>
        <taxon>Vertebrata</taxon>
        <taxon>Euteleostomi</taxon>
        <taxon>Actinopterygii</taxon>
        <taxon>Neopterygii</taxon>
        <taxon>Teleostei</taxon>
        <taxon>Neoteleostei</taxon>
        <taxon>Acanthomorphata</taxon>
        <taxon>Eupercaria</taxon>
        <taxon>Perciformes</taxon>
        <taxon>Notothenioidei</taxon>
        <taxon>Eleginopidae</taxon>
        <taxon>Eleginops</taxon>
    </lineage>
</organism>
<comment type="caution">
    <text evidence="2">The sequence shown here is derived from an EMBL/GenBank/DDBJ whole genome shotgun (WGS) entry which is preliminary data.</text>
</comment>
<name>A0AAN7YAA7_ELEMC</name>
<evidence type="ECO:0000313" key="3">
    <source>
        <dbReference type="Proteomes" id="UP001346869"/>
    </source>
</evidence>
<sequence length="123" mass="13341">MLFSLFAPTASFASEAGRCMGGKRGDSLHPTYPPSSQHSLSHPPRPDRGRSGPPAWFSRLGWGWCIRAGCWDEQREGVFVTGHGQAKAASASLCLVHPVDPPGKDVSLQGNRKPLWRMGFLGK</sequence>
<proteinExistence type="predicted"/>
<evidence type="ECO:0000313" key="2">
    <source>
        <dbReference type="EMBL" id="KAK5873649.1"/>
    </source>
</evidence>
<accession>A0AAN7YAA7</accession>
<feature type="region of interest" description="Disordered" evidence="1">
    <location>
        <begin position="18"/>
        <end position="52"/>
    </location>
</feature>
<keyword evidence="3" id="KW-1185">Reference proteome</keyword>
<reference evidence="2 3" key="2">
    <citation type="journal article" date="2023" name="Mol. Biol. Evol.">
        <title>Genomics of Secondarily Temperate Adaptation in the Only Non-Antarctic Icefish.</title>
        <authorList>
            <person name="Rivera-Colon A.G."/>
            <person name="Rayamajhi N."/>
            <person name="Minhas B.F."/>
            <person name="Madrigal G."/>
            <person name="Bilyk K.T."/>
            <person name="Yoon V."/>
            <person name="Hune M."/>
            <person name="Gregory S."/>
            <person name="Cheng C.H.C."/>
            <person name="Catchen J.M."/>
        </authorList>
    </citation>
    <scope>NUCLEOTIDE SEQUENCE [LARGE SCALE GENOMIC DNA]</scope>
    <source>
        <strain evidence="2">JMC-PN-2008</strain>
    </source>
</reference>
<dbReference type="Proteomes" id="UP001346869">
    <property type="component" value="Unassembled WGS sequence"/>
</dbReference>
<protein>
    <submittedName>
        <fullName evidence="2">Uncharacterized protein</fullName>
    </submittedName>
</protein>
<dbReference type="EMBL" id="JAUZQC010000003">
    <property type="protein sequence ID" value="KAK5873649.1"/>
    <property type="molecule type" value="Genomic_DNA"/>
</dbReference>
<reference evidence="2 3" key="1">
    <citation type="journal article" date="2023" name="Genes (Basel)">
        <title>Chromosome-Level Genome Assembly and Circadian Gene Repertoire of the Patagonia Blennie Eleginops maclovinus-The Closest Ancestral Proxy of Antarctic Cryonotothenioids.</title>
        <authorList>
            <person name="Cheng C.C."/>
            <person name="Rivera-Colon A.G."/>
            <person name="Minhas B.F."/>
            <person name="Wilson L."/>
            <person name="Rayamajhi N."/>
            <person name="Vargas-Chacoff L."/>
            <person name="Catchen J.M."/>
        </authorList>
    </citation>
    <scope>NUCLEOTIDE SEQUENCE [LARGE SCALE GENOMIC DNA]</scope>
    <source>
        <strain evidence="2">JMC-PN-2008</strain>
    </source>
</reference>
<gene>
    <name evidence="2" type="ORF">PBY51_018674</name>
</gene>